<evidence type="ECO:0000313" key="2">
    <source>
        <dbReference type="Proteomes" id="UP000317650"/>
    </source>
</evidence>
<dbReference type="Proteomes" id="UP000317650">
    <property type="component" value="Chromosome 6"/>
</dbReference>
<dbReference type="EMBL" id="PYDT01000009">
    <property type="protein sequence ID" value="THU50577.1"/>
    <property type="molecule type" value="Genomic_DNA"/>
</dbReference>
<gene>
    <name evidence="1" type="ORF">C4D60_Mb06t21710</name>
</gene>
<sequence>MANSRYFEFRNKKKKGSSICGGHHKRRVQLSSSHECKMVVLPSPNKSTLDDQQNLDGSCSAMSTPDMQTFEFDIRTNPHLANLPHIYTRAKIFKSSLIQTILQAMKAVVRLLPALFILQAIFVATTGDARYLREHSQCDEFYAAEEGETLQTISVKCNNIFILDDNPQINDTDDIGPGTVLYMRQIEKREGRGKVSTLRERRSRTGRVVDGSDLVHAAVVPGAVSDGLVGLDGSGGVSGEIGSGACCRPRSSRFPRAAANHICLFRCVKRGKDLHL</sequence>
<dbReference type="PANTHER" id="PTHR33648">
    <property type="entry name" value="EMBRYO SAC 1"/>
    <property type="match status" value="1"/>
</dbReference>
<proteinExistence type="predicted"/>
<protein>
    <recommendedName>
        <fullName evidence="3">LysM domain-containing protein</fullName>
    </recommendedName>
</protein>
<reference evidence="1 2" key="1">
    <citation type="journal article" date="2019" name="Nat. Plants">
        <title>Genome sequencing of Musa balbisiana reveals subgenome evolution and function divergence in polyploid bananas.</title>
        <authorList>
            <person name="Yao X."/>
        </authorList>
    </citation>
    <scope>NUCLEOTIDE SEQUENCE [LARGE SCALE GENOMIC DNA]</scope>
    <source>
        <strain evidence="2">cv. DH-PKW</strain>
        <tissue evidence="1">Leaves</tissue>
    </source>
</reference>
<accession>A0A4S8IPP1</accession>
<comment type="caution">
    <text evidence="1">The sequence shown here is derived from an EMBL/GenBank/DDBJ whole genome shotgun (WGS) entry which is preliminary data.</text>
</comment>
<dbReference type="PANTHER" id="PTHR33648:SF15">
    <property type="entry name" value="OS04G0572800 PROTEIN"/>
    <property type="match status" value="1"/>
</dbReference>
<keyword evidence="2" id="KW-1185">Reference proteome</keyword>
<organism evidence="1 2">
    <name type="scientific">Musa balbisiana</name>
    <name type="common">Banana</name>
    <dbReference type="NCBI Taxonomy" id="52838"/>
    <lineage>
        <taxon>Eukaryota</taxon>
        <taxon>Viridiplantae</taxon>
        <taxon>Streptophyta</taxon>
        <taxon>Embryophyta</taxon>
        <taxon>Tracheophyta</taxon>
        <taxon>Spermatophyta</taxon>
        <taxon>Magnoliopsida</taxon>
        <taxon>Liliopsida</taxon>
        <taxon>Zingiberales</taxon>
        <taxon>Musaceae</taxon>
        <taxon>Musa</taxon>
    </lineage>
</organism>
<name>A0A4S8IPP1_MUSBA</name>
<evidence type="ECO:0000313" key="1">
    <source>
        <dbReference type="EMBL" id="THU50577.1"/>
    </source>
</evidence>
<evidence type="ECO:0008006" key="3">
    <source>
        <dbReference type="Google" id="ProtNLM"/>
    </source>
</evidence>
<dbReference type="AlphaFoldDB" id="A0A4S8IPP1"/>